<dbReference type="AlphaFoldDB" id="A0AAV0YJI7"/>
<evidence type="ECO:0000313" key="2">
    <source>
        <dbReference type="EMBL" id="CAI8584688.1"/>
    </source>
</evidence>
<dbReference type="PANTHER" id="PTHR33116">
    <property type="entry name" value="REVERSE TRANSCRIPTASE ZINC-BINDING DOMAIN-CONTAINING PROTEIN-RELATED-RELATED"/>
    <property type="match status" value="1"/>
</dbReference>
<evidence type="ECO:0000259" key="1">
    <source>
        <dbReference type="Pfam" id="PF00078"/>
    </source>
</evidence>
<organism evidence="2 3">
    <name type="scientific">Vicia faba</name>
    <name type="common">Broad bean</name>
    <name type="synonym">Faba vulgaris</name>
    <dbReference type="NCBI Taxonomy" id="3906"/>
    <lineage>
        <taxon>Eukaryota</taxon>
        <taxon>Viridiplantae</taxon>
        <taxon>Streptophyta</taxon>
        <taxon>Embryophyta</taxon>
        <taxon>Tracheophyta</taxon>
        <taxon>Spermatophyta</taxon>
        <taxon>Magnoliopsida</taxon>
        <taxon>eudicotyledons</taxon>
        <taxon>Gunneridae</taxon>
        <taxon>Pentapetalae</taxon>
        <taxon>rosids</taxon>
        <taxon>fabids</taxon>
        <taxon>Fabales</taxon>
        <taxon>Fabaceae</taxon>
        <taxon>Papilionoideae</taxon>
        <taxon>50 kb inversion clade</taxon>
        <taxon>NPAAA clade</taxon>
        <taxon>Hologalegina</taxon>
        <taxon>IRL clade</taxon>
        <taxon>Fabeae</taxon>
        <taxon>Vicia</taxon>
    </lineage>
</organism>
<dbReference type="Pfam" id="PF00078">
    <property type="entry name" value="RVT_1"/>
    <property type="match status" value="1"/>
</dbReference>
<sequence length="515" mass="59118">MDNGITRSLEKSSKIQKFYGTGDSDGQSDDLLDCYRNHRVLKCKLLSLTLTGSTMTWFKYLPDGEHIFLDRSMQNFHRSKEKTHNHDCSQWDHIRDEDSLLTDSKDIDDHAVKYFETLFSSNVSVLQDFALDDDTISPLAKIMHFLISNEKRGFIHGRHIHGCIELASEAFNLLDSKAWCGNATLKLDITKAFDILSWDFLLKVLHKFGFNDKFCLWINNLFHSMHMSVNVNGALHGYFSCSCGVRQGDPLSLPLCFFLAEEVLSRKLLQLAFTKKLGPIQGPNNISVPSNILYVDDVFIFCKGKISNIKILISTFEEYAKVSGQMVNCDKSFIFGGGMSSSRLNILVEISGFKKGFGQFVYLDVPIFKGKLKVVHLRTIVDKVTNMLASWRGYLLSFYGRVELVKSVVSSMFVHSMVIYDWTISHIRDIERAMKRFIWSGETTKNKVINVVWKKICYPLDEGGLRIRSLIKVNEAYNLKLAWDLHNSPEPWATLLRHRVLRKRKIIKHHIYSSL</sequence>
<evidence type="ECO:0000313" key="3">
    <source>
        <dbReference type="Proteomes" id="UP001157006"/>
    </source>
</evidence>
<dbReference type="Proteomes" id="UP001157006">
    <property type="component" value="Unassembled WGS sequence"/>
</dbReference>
<name>A0AAV0YJI7_VICFA</name>
<proteinExistence type="predicted"/>
<dbReference type="InterPro" id="IPR000477">
    <property type="entry name" value="RT_dom"/>
</dbReference>
<keyword evidence="3" id="KW-1185">Reference proteome</keyword>
<reference evidence="2 3" key="1">
    <citation type="submission" date="2023-01" db="EMBL/GenBank/DDBJ databases">
        <authorList>
            <person name="Kreplak J."/>
        </authorList>
    </citation>
    <scope>NUCLEOTIDE SEQUENCE [LARGE SCALE GENOMIC DNA]</scope>
</reference>
<gene>
    <name evidence="2" type="ORF">VFH_U087520</name>
</gene>
<feature type="domain" description="Reverse transcriptase" evidence="1">
    <location>
        <begin position="146"/>
        <end position="335"/>
    </location>
</feature>
<comment type="caution">
    <text evidence="2">The sequence shown here is derived from an EMBL/GenBank/DDBJ whole genome shotgun (WGS) entry which is preliminary data.</text>
</comment>
<accession>A0AAV0YJI7</accession>
<dbReference type="PANTHER" id="PTHR33116:SF80">
    <property type="entry name" value="REVERSE TRANSCRIPTASE ZINC-BINDING DOMAIN-CONTAINING PROTEIN"/>
    <property type="match status" value="1"/>
</dbReference>
<protein>
    <recommendedName>
        <fullName evidence="1">Reverse transcriptase domain-containing protein</fullName>
    </recommendedName>
</protein>
<dbReference type="EMBL" id="CATIWC010002180">
    <property type="protein sequence ID" value="CAI8584688.1"/>
    <property type="molecule type" value="Genomic_DNA"/>
</dbReference>